<evidence type="ECO:0000313" key="1">
    <source>
        <dbReference type="EMBL" id="KAF9780079.1"/>
    </source>
</evidence>
<dbReference type="AlphaFoldDB" id="A0A9P6H7E3"/>
<reference evidence="1" key="1">
    <citation type="journal article" date="2020" name="Nat. Commun.">
        <title>Large-scale genome sequencing of mycorrhizal fungi provides insights into the early evolution of symbiotic traits.</title>
        <authorList>
            <person name="Miyauchi S."/>
            <person name="Kiss E."/>
            <person name="Kuo A."/>
            <person name="Drula E."/>
            <person name="Kohler A."/>
            <person name="Sanchez-Garcia M."/>
            <person name="Morin E."/>
            <person name="Andreopoulos B."/>
            <person name="Barry K.W."/>
            <person name="Bonito G."/>
            <person name="Buee M."/>
            <person name="Carver A."/>
            <person name="Chen C."/>
            <person name="Cichocki N."/>
            <person name="Clum A."/>
            <person name="Culley D."/>
            <person name="Crous P.W."/>
            <person name="Fauchery L."/>
            <person name="Girlanda M."/>
            <person name="Hayes R.D."/>
            <person name="Keri Z."/>
            <person name="LaButti K."/>
            <person name="Lipzen A."/>
            <person name="Lombard V."/>
            <person name="Magnuson J."/>
            <person name="Maillard F."/>
            <person name="Murat C."/>
            <person name="Nolan M."/>
            <person name="Ohm R.A."/>
            <person name="Pangilinan J."/>
            <person name="Pereira M.F."/>
            <person name="Perotto S."/>
            <person name="Peter M."/>
            <person name="Pfister S."/>
            <person name="Riley R."/>
            <person name="Sitrit Y."/>
            <person name="Stielow J.B."/>
            <person name="Szollosi G."/>
            <person name="Zifcakova L."/>
            <person name="Stursova M."/>
            <person name="Spatafora J.W."/>
            <person name="Tedersoo L."/>
            <person name="Vaario L.M."/>
            <person name="Yamada A."/>
            <person name="Yan M."/>
            <person name="Wang P."/>
            <person name="Xu J."/>
            <person name="Bruns T."/>
            <person name="Baldrian P."/>
            <person name="Vilgalys R."/>
            <person name="Dunand C."/>
            <person name="Henrissat B."/>
            <person name="Grigoriev I.V."/>
            <person name="Hibbett D."/>
            <person name="Nagy L.G."/>
            <person name="Martin F.M."/>
        </authorList>
    </citation>
    <scope>NUCLEOTIDE SEQUENCE</scope>
    <source>
        <strain evidence="1">UH-Tt-Lm1</strain>
    </source>
</reference>
<dbReference type="Proteomes" id="UP000736335">
    <property type="component" value="Unassembled WGS sequence"/>
</dbReference>
<keyword evidence="2" id="KW-1185">Reference proteome</keyword>
<evidence type="ECO:0000313" key="2">
    <source>
        <dbReference type="Proteomes" id="UP000736335"/>
    </source>
</evidence>
<reference evidence="1" key="2">
    <citation type="submission" date="2020-11" db="EMBL/GenBank/DDBJ databases">
        <authorList>
            <consortium name="DOE Joint Genome Institute"/>
            <person name="Kuo A."/>
            <person name="Miyauchi S."/>
            <person name="Kiss E."/>
            <person name="Drula E."/>
            <person name="Kohler A."/>
            <person name="Sanchez-Garcia M."/>
            <person name="Andreopoulos B."/>
            <person name="Barry K.W."/>
            <person name="Bonito G."/>
            <person name="Buee M."/>
            <person name="Carver A."/>
            <person name="Chen C."/>
            <person name="Cichocki N."/>
            <person name="Clum A."/>
            <person name="Culley D."/>
            <person name="Crous P.W."/>
            <person name="Fauchery L."/>
            <person name="Girlanda M."/>
            <person name="Hayes R."/>
            <person name="Keri Z."/>
            <person name="Labutti K."/>
            <person name="Lipzen A."/>
            <person name="Lombard V."/>
            <person name="Magnuson J."/>
            <person name="Maillard F."/>
            <person name="Morin E."/>
            <person name="Murat C."/>
            <person name="Nolan M."/>
            <person name="Ohm R."/>
            <person name="Pangilinan J."/>
            <person name="Pereira M."/>
            <person name="Perotto S."/>
            <person name="Peter M."/>
            <person name="Riley R."/>
            <person name="Sitrit Y."/>
            <person name="Stielow B."/>
            <person name="Szollosi G."/>
            <person name="Zifcakova L."/>
            <person name="Stursova M."/>
            <person name="Spatafora J.W."/>
            <person name="Tedersoo L."/>
            <person name="Vaario L.-M."/>
            <person name="Yamada A."/>
            <person name="Yan M."/>
            <person name="Wang P."/>
            <person name="Xu J."/>
            <person name="Bruns T."/>
            <person name="Baldrian P."/>
            <person name="Vilgalys R."/>
            <person name="Henrissat B."/>
            <person name="Grigoriev I.V."/>
            <person name="Hibbett D."/>
            <person name="Nagy L.G."/>
            <person name="Martin F.M."/>
        </authorList>
    </citation>
    <scope>NUCLEOTIDE SEQUENCE</scope>
    <source>
        <strain evidence="1">UH-Tt-Lm1</strain>
    </source>
</reference>
<accession>A0A9P6H7E3</accession>
<dbReference type="EMBL" id="WIUZ02000017">
    <property type="protein sequence ID" value="KAF9780079.1"/>
    <property type="molecule type" value="Genomic_DNA"/>
</dbReference>
<sequence>MGGNGQGSVNPYYQVEYWVSNNGSSNIHPPDDLVPPWITHITERCGLRHVTTTTVWRTAIYRASLCRVTLRNHCTRSLCWIPGAKPCEPPPPPNAPPLPGSRIFVKRLRCCSSSPHVAITFCEFSPTSVTFIHFLTTTCQGSTVPAPQTCVMFLLSKSTFYWRSFSFRRCAVRHVLTCSEARAPRSCSIQRGTVSPGVLLFYLLLPVHGGWYIFCPVQDVDQLLDCLTYSLF</sequence>
<organism evidence="1 2">
    <name type="scientific">Thelephora terrestris</name>
    <dbReference type="NCBI Taxonomy" id="56493"/>
    <lineage>
        <taxon>Eukaryota</taxon>
        <taxon>Fungi</taxon>
        <taxon>Dikarya</taxon>
        <taxon>Basidiomycota</taxon>
        <taxon>Agaricomycotina</taxon>
        <taxon>Agaricomycetes</taxon>
        <taxon>Thelephorales</taxon>
        <taxon>Thelephoraceae</taxon>
        <taxon>Thelephora</taxon>
    </lineage>
</organism>
<gene>
    <name evidence="1" type="ORF">BJ322DRAFT_309504</name>
</gene>
<proteinExistence type="predicted"/>
<protein>
    <submittedName>
        <fullName evidence="1">Uncharacterized protein</fullName>
    </submittedName>
</protein>
<comment type="caution">
    <text evidence="1">The sequence shown here is derived from an EMBL/GenBank/DDBJ whole genome shotgun (WGS) entry which is preliminary data.</text>
</comment>
<name>A0A9P6H7E3_9AGAM</name>